<protein>
    <submittedName>
        <fullName evidence="1">Uncharacterized protein</fullName>
    </submittedName>
</protein>
<reference evidence="1" key="1">
    <citation type="journal article" date="2015" name="Nature">
        <title>Complex archaea that bridge the gap between prokaryotes and eukaryotes.</title>
        <authorList>
            <person name="Spang A."/>
            <person name="Saw J.H."/>
            <person name="Jorgensen S.L."/>
            <person name="Zaremba-Niedzwiedzka K."/>
            <person name="Martijn J."/>
            <person name="Lind A.E."/>
            <person name="van Eijk R."/>
            <person name="Schleper C."/>
            <person name="Guy L."/>
            <person name="Ettema T.J."/>
        </authorList>
    </citation>
    <scope>NUCLEOTIDE SEQUENCE</scope>
</reference>
<comment type="caution">
    <text evidence="1">The sequence shown here is derived from an EMBL/GenBank/DDBJ whole genome shotgun (WGS) entry which is preliminary data.</text>
</comment>
<evidence type="ECO:0000313" key="1">
    <source>
        <dbReference type="EMBL" id="KKM03378.1"/>
    </source>
</evidence>
<proteinExistence type="predicted"/>
<sequence length="111" mass="13053">MDFEVFIKPESQKRAKRKDRALLGTEDDKITIANENVIREIYYKDIENVERAGRYPIIVKLRNEEGFTIIPTVPHKHYPRTLASSIGDLRRQTASFKRLHILYNILLSKLK</sequence>
<name>A0A0F9JWU6_9ZZZZ</name>
<gene>
    <name evidence="1" type="ORF">LCGC14_1775040</name>
</gene>
<accession>A0A0F9JWU6</accession>
<dbReference type="EMBL" id="LAZR01016696">
    <property type="protein sequence ID" value="KKM03378.1"/>
    <property type="molecule type" value="Genomic_DNA"/>
</dbReference>
<organism evidence="1">
    <name type="scientific">marine sediment metagenome</name>
    <dbReference type="NCBI Taxonomy" id="412755"/>
    <lineage>
        <taxon>unclassified sequences</taxon>
        <taxon>metagenomes</taxon>
        <taxon>ecological metagenomes</taxon>
    </lineage>
</organism>
<dbReference type="AlphaFoldDB" id="A0A0F9JWU6"/>